<feature type="domain" description="Major facilitator superfamily (MFS) profile" evidence="8">
    <location>
        <begin position="62"/>
        <end position="477"/>
    </location>
</feature>
<feature type="region of interest" description="Disordered" evidence="6">
    <location>
        <begin position="1"/>
        <end position="48"/>
    </location>
</feature>
<reference evidence="9 10" key="1">
    <citation type="journal article" date="2019" name="Nat. Ecol. Evol.">
        <title>Megaphylogeny resolves global patterns of mushroom evolution.</title>
        <authorList>
            <person name="Varga T."/>
            <person name="Krizsan K."/>
            <person name="Foldi C."/>
            <person name="Dima B."/>
            <person name="Sanchez-Garcia M."/>
            <person name="Sanchez-Ramirez S."/>
            <person name="Szollosi G.J."/>
            <person name="Szarkandi J.G."/>
            <person name="Papp V."/>
            <person name="Albert L."/>
            <person name="Andreopoulos W."/>
            <person name="Angelini C."/>
            <person name="Antonin V."/>
            <person name="Barry K.W."/>
            <person name="Bougher N.L."/>
            <person name="Buchanan P."/>
            <person name="Buyck B."/>
            <person name="Bense V."/>
            <person name="Catcheside P."/>
            <person name="Chovatia M."/>
            <person name="Cooper J."/>
            <person name="Damon W."/>
            <person name="Desjardin D."/>
            <person name="Finy P."/>
            <person name="Geml J."/>
            <person name="Haridas S."/>
            <person name="Hughes K."/>
            <person name="Justo A."/>
            <person name="Karasinski D."/>
            <person name="Kautmanova I."/>
            <person name="Kiss B."/>
            <person name="Kocsube S."/>
            <person name="Kotiranta H."/>
            <person name="LaButti K.M."/>
            <person name="Lechner B.E."/>
            <person name="Liimatainen K."/>
            <person name="Lipzen A."/>
            <person name="Lukacs Z."/>
            <person name="Mihaltcheva S."/>
            <person name="Morgado L.N."/>
            <person name="Niskanen T."/>
            <person name="Noordeloos M.E."/>
            <person name="Ohm R.A."/>
            <person name="Ortiz-Santana B."/>
            <person name="Ovrebo C."/>
            <person name="Racz N."/>
            <person name="Riley R."/>
            <person name="Savchenko A."/>
            <person name="Shiryaev A."/>
            <person name="Soop K."/>
            <person name="Spirin V."/>
            <person name="Szebenyi C."/>
            <person name="Tomsovsky M."/>
            <person name="Tulloss R.E."/>
            <person name="Uehling J."/>
            <person name="Grigoriev I.V."/>
            <person name="Vagvolgyi C."/>
            <person name="Papp T."/>
            <person name="Martin F.M."/>
            <person name="Miettinen O."/>
            <person name="Hibbett D.S."/>
            <person name="Nagy L.G."/>
        </authorList>
    </citation>
    <scope>NUCLEOTIDE SEQUENCE [LARGE SCALE GENOMIC DNA]</scope>
    <source>
        <strain evidence="9 10">CBS 309.79</strain>
    </source>
</reference>
<feature type="transmembrane region" description="Helical" evidence="7">
    <location>
        <begin position="418"/>
        <end position="438"/>
    </location>
</feature>
<dbReference type="InterPro" id="IPR020846">
    <property type="entry name" value="MFS_dom"/>
</dbReference>
<keyword evidence="3 7" id="KW-0812">Transmembrane</keyword>
<accession>A0A5C3QUH4</accession>
<evidence type="ECO:0000256" key="3">
    <source>
        <dbReference type="ARBA" id="ARBA00022692"/>
    </source>
</evidence>
<dbReference type="InterPro" id="IPR011701">
    <property type="entry name" value="MFS"/>
</dbReference>
<dbReference type="GO" id="GO:0016020">
    <property type="term" value="C:membrane"/>
    <property type="evidence" value="ECO:0007669"/>
    <property type="project" value="UniProtKB-SubCell"/>
</dbReference>
<keyword evidence="4 7" id="KW-1133">Transmembrane helix</keyword>
<proteinExistence type="predicted"/>
<feature type="transmembrane region" description="Helical" evidence="7">
    <location>
        <begin position="383"/>
        <end position="406"/>
    </location>
</feature>
<dbReference type="GO" id="GO:0022857">
    <property type="term" value="F:transmembrane transporter activity"/>
    <property type="evidence" value="ECO:0007669"/>
    <property type="project" value="InterPro"/>
</dbReference>
<evidence type="ECO:0000256" key="5">
    <source>
        <dbReference type="ARBA" id="ARBA00023136"/>
    </source>
</evidence>
<dbReference type="PANTHER" id="PTHR43791">
    <property type="entry name" value="PERMEASE-RELATED"/>
    <property type="match status" value="1"/>
</dbReference>
<evidence type="ECO:0000256" key="7">
    <source>
        <dbReference type="SAM" id="Phobius"/>
    </source>
</evidence>
<evidence type="ECO:0000313" key="10">
    <source>
        <dbReference type="Proteomes" id="UP000305067"/>
    </source>
</evidence>
<organism evidence="9 10">
    <name type="scientific">Pterulicium gracile</name>
    <dbReference type="NCBI Taxonomy" id="1884261"/>
    <lineage>
        <taxon>Eukaryota</taxon>
        <taxon>Fungi</taxon>
        <taxon>Dikarya</taxon>
        <taxon>Basidiomycota</taxon>
        <taxon>Agaricomycotina</taxon>
        <taxon>Agaricomycetes</taxon>
        <taxon>Agaricomycetidae</taxon>
        <taxon>Agaricales</taxon>
        <taxon>Pleurotineae</taxon>
        <taxon>Pterulaceae</taxon>
        <taxon>Pterulicium</taxon>
    </lineage>
</organism>
<comment type="subcellular location">
    <subcellularLocation>
        <location evidence="1">Membrane</location>
        <topology evidence="1">Multi-pass membrane protein</topology>
    </subcellularLocation>
</comment>
<dbReference type="Gene3D" id="1.20.1250.20">
    <property type="entry name" value="MFS general substrate transporter like domains"/>
    <property type="match status" value="2"/>
</dbReference>
<dbReference type="STRING" id="1884261.A0A5C3QUH4"/>
<dbReference type="EMBL" id="ML178816">
    <property type="protein sequence ID" value="TFL05663.1"/>
    <property type="molecule type" value="Genomic_DNA"/>
</dbReference>
<evidence type="ECO:0000259" key="8">
    <source>
        <dbReference type="PROSITE" id="PS50850"/>
    </source>
</evidence>
<feature type="transmembrane region" description="Helical" evidence="7">
    <location>
        <begin position="58"/>
        <end position="76"/>
    </location>
</feature>
<evidence type="ECO:0000256" key="4">
    <source>
        <dbReference type="ARBA" id="ARBA00022989"/>
    </source>
</evidence>
<feature type="transmembrane region" description="Helical" evidence="7">
    <location>
        <begin position="295"/>
        <end position="316"/>
    </location>
</feature>
<feature type="transmembrane region" description="Helical" evidence="7">
    <location>
        <begin position="127"/>
        <end position="147"/>
    </location>
</feature>
<dbReference type="Pfam" id="PF07690">
    <property type="entry name" value="MFS_1"/>
    <property type="match status" value="1"/>
</dbReference>
<keyword evidence="10" id="KW-1185">Reference proteome</keyword>
<evidence type="ECO:0000256" key="6">
    <source>
        <dbReference type="SAM" id="MobiDB-lite"/>
    </source>
</evidence>
<feature type="transmembrane region" description="Helical" evidence="7">
    <location>
        <begin position="450"/>
        <end position="468"/>
    </location>
</feature>
<dbReference type="FunFam" id="1.20.1250.20:FF:000013">
    <property type="entry name" value="MFS general substrate transporter"/>
    <property type="match status" value="1"/>
</dbReference>
<dbReference type="OrthoDB" id="2985014at2759"/>
<dbReference type="AlphaFoldDB" id="A0A5C3QUH4"/>
<dbReference type="InterPro" id="IPR036259">
    <property type="entry name" value="MFS_trans_sf"/>
</dbReference>
<evidence type="ECO:0000256" key="2">
    <source>
        <dbReference type="ARBA" id="ARBA00022448"/>
    </source>
</evidence>
<gene>
    <name evidence="9" type="ORF">BDV98DRAFT_560418</name>
</gene>
<feature type="transmembrane region" description="Helical" evidence="7">
    <location>
        <begin position="225"/>
        <end position="245"/>
    </location>
</feature>
<feature type="transmembrane region" description="Helical" evidence="7">
    <location>
        <begin position="359"/>
        <end position="377"/>
    </location>
</feature>
<evidence type="ECO:0000313" key="9">
    <source>
        <dbReference type="EMBL" id="TFL05663.1"/>
    </source>
</evidence>
<dbReference type="Proteomes" id="UP000305067">
    <property type="component" value="Unassembled WGS sequence"/>
</dbReference>
<dbReference type="FunFam" id="1.20.1250.20:FF:000057">
    <property type="entry name" value="MFS general substrate transporter"/>
    <property type="match status" value="1"/>
</dbReference>
<dbReference type="PROSITE" id="PS50850">
    <property type="entry name" value="MFS"/>
    <property type="match status" value="1"/>
</dbReference>
<protein>
    <submittedName>
        <fullName evidence="9">Major facilitator superfamily domain-containing protein</fullName>
    </submittedName>
</protein>
<sequence length="520" mass="57919">MQEKSDSYDSDKEEKLEHHDAHAQHKPGEKSVDYLDHELPPTGSDERTRMEKRLVRRLDFRLLPMISFIYIVNYIDRNGITAARLKGLQEDLNLNNVQYATLIAVLYASYCPAQIPSNMMLNFFSRPSIYIGVCVVLWGLFSALTGVTTNEAGIIICRFLIGIPEAAFYPGAVYLLSRWYTRKELGLRGAGLMCGLMLANAFGSLIAAGILGSMEGALGIRAWRWLFYIEGAATVAIGFFTMWALPDYPHNTRWIQGSERRLAQARLAEDAAEADMDDEDESILHGFKLAIKDPLVLMFTAESVLQILGISFVNFFPTLTATLGYSTTVTLLLAAPPWIWAAMVCLTVGWHADKTGERFFHIAGCWWGAIVGFIIASCTMNLAARYVSLFLMASSFAGFGMNLTWVSNAIPRPPAKRAAAMGIVNGVGNLGILAGSYIWDAKWGPRYHRSFIICIAGLTGSSILSFIIRQMIIKRNKQMLEDELKCITPANKLRVEEAARIEGISFEEAMAKRRGFKLLY</sequence>
<dbReference type="PANTHER" id="PTHR43791:SF6">
    <property type="entry name" value="TRANSPORTER, PUTATIVE (AFU_ORTHOLOGUE AFUA_1G16690)-RELATED"/>
    <property type="match status" value="1"/>
</dbReference>
<feature type="transmembrane region" description="Helical" evidence="7">
    <location>
        <begin position="153"/>
        <end position="177"/>
    </location>
</feature>
<evidence type="ECO:0000256" key="1">
    <source>
        <dbReference type="ARBA" id="ARBA00004141"/>
    </source>
</evidence>
<keyword evidence="2" id="KW-0813">Transport</keyword>
<dbReference type="SUPFAM" id="SSF103473">
    <property type="entry name" value="MFS general substrate transporter"/>
    <property type="match status" value="1"/>
</dbReference>
<feature type="transmembrane region" description="Helical" evidence="7">
    <location>
        <begin position="189"/>
        <end position="213"/>
    </location>
</feature>
<keyword evidence="5 7" id="KW-0472">Membrane</keyword>
<name>A0A5C3QUH4_9AGAR</name>
<feature type="transmembrane region" description="Helical" evidence="7">
    <location>
        <begin position="328"/>
        <end position="352"/>
    </location>
</feature>